<evidence type="ECO:0000313" key="2">
    <source>
        <dbReference type="EMBL" id="GAA2938858.1"/>
    </source>
</evidence>
<proteinExistence type="predicted"/>
<comment type="caution">
    <text evidence="2">The sequence shown here is derived from an EMBL/GenBank/DDBJ whole genome shotgun (WGS) entry which is preliminary data.</text>
</comment>
<name>A0ABN3X7Y4_9ACTN</name>
<organism evidence="2 3">
    <name type="scientific">Streptomyces enissocaesilis</name>
    <dbReference type="NCBI Taxonomy" id="332589"/>
    <lineage>
        <taxon>Bacteria</taxon>
        <taxon>Bacillati</taxon>
        <taxon>Actinomycetota</taxon>
        <taxon>Actinomycetes</taxon>
        <taxon>Kitasatosporales</taxon>
        <taxon>Streptomycetaceae</taxon>
        <taxon>Streptomyces</taxon>
        <taxon>Streptomyces rochei group</taxon>
    </lineage>
</organism>
<feature type="region of interest" description="Disordered" evidence="1">
    <location>
        <begin position="150"/>
        <end position="193"/>
    </location>
</feature>
<dbReference type="Proteomes" id="UP001500403">
    <property type="component" value="Unassembled WGS sequence"/>
</dbReference>
<sequence>MSDTAGSTHDAAAGRAGHLLSRAVRGLLTGGLVRALAWGTQTVAEPSAQAAVSATSPVHLRCALRTTGGPVAPSPAMTARSRPVRVRGKVALRGRTSPTGRQRAVHSGVLTFQGRGNVTCTCTCTWALNMAGQTTVVRYGTGGRRLGTSVLRSRGGSGMVTAALPNGTVPRGPDGRAARPRPPAAHQRRPQPHDTRAFLGARPRHPLLLLTACSTSASTRRSAPSAAWGGATVREDFCVESTPGPPSRGRALNRSAASSVEPHLFEEQLGSDRRKPLGEVEKGGRFLLLALVVVSGLAVRRTFGVVPRVRIRV</sequence>
<gene>
    <name evidence="2" type="ORF">GCM10010446_25350</name>
</gene>
<protein>
    <submittedName>
        <fullName evidence="2">Uncharacterized protein</fullName>
    </submittedName>
</protein>
<dbReference type="EMBL" id="BAAAUD010000023">
    <property type="protein sequence ID" value="GAA2938858.1"/>
    <property type="molecule type" value="Genomic_DNA"/>
</dbReference>
<accession>A0ABN3X7Y4</accession>
<keyword evidence="3" id="KW-1185">Reference proteome</keyword>
<evidence type="ECO:0000313" key="3">
    <source>
        <dbReference type="Proteomes" id="UP001500403"/>
    </source>
</evidence>
<reference evidence="2 3" key="1">
    <citation type="journal article" date="2019" name="Int. J. Syst. Evol. Microbiol.">
        <title>The Global Catalogue of Microorganisms (GCM) 10K type strain sequencing project: providing services to taxonomists for standard genome sequencing and annotation.</title>
        <authorList>
            <consortium name="The Broad Institute Genomics Platform"/>
            <consortium name="The Broad Institute Genome Sequencing Center for Infectious Disease"/>
            <person name="Wu L."/>
            <person name="Ma J."/>
        </authorList>
    </citation>
    <scope>NUCLEOTIDE SEQUENCE [LARGE SCALE GENOMIC DNA]</scope>
    <source>
        <strain evidence="2 3">JCM 9088</strain>
    </source>
</reference>
<evidence type="ECO:0000256" key="1">
    <source>
        <dbReference type="SAM" id="MobiDB-lite"/>
    </source>
</evidence>